<dbReference type="InterPro" id="IPR051799">
    <property type="entry name" value="NADH_flavin_oxidoreductase"/>
</dbReference>
<dbReference type="InterPro" id="IPR013785">
    <property type="entry name" value="Aldolase_TIM"/>
</dbReference>
<evidence type="ECO:0000313" key="5">
    <source>
        <dbReference type="Proteomes" id="UP000518605"/>
    </source>
</evidence>
<evidence type="ECO:0000256" key="1">
    <source>
        <dbReference type="ARBA" id="ARBA00022630"/>
    </source>
</evidence>
<dbReference type="GO" id="GO:0010181">
    <property type="term" value="F:FMN binding"/>
    <property type="evidence" value="ECO:0007669"/>
    <property type="project" value="InterPro"/>
</dbReference>
<dbReference type="InterPro" id="IPR001155">
    <property type="entry name" value="OxRdtase_FMN_N"/>
</dbReference>
<evidence type="ECO:0000313" key="4">
    <source>
        <dbReference type="EMBL" id="MBB3155373.1"/>
    </source>
</evidence>
<keyword evidence="5" id="KW-1185">Reference proteome</keyword>
<dbReference type="Proteomes" id="UP000518605">
    <property type="component" value="Unassembled WGS sequence"/>
</dbReference>
<dbReference type="Pfam" id="PF00724">
    <property type="entry name" value="Oxidored_FMN"/>
    <property type="match status" value="1"/>
</dbReference>
<dbReference type="Gene3D" id="3.20.20.70">
    <property type="entry name" value="Aldolase class I"/>
    <property type="match status" value="1"/>
</dbReference>
<dbReference type="AlphaFoldDB" id="A0A7W5CCT5"/>
<name>A0A7W5CCT5_9BACL</name>
<protein>
    <submittedName>
        <fullName evidence="4">2,4-dienoyl-CoA reductase-like NADH-dependent reductase (Old Yellow Enzyme family)</fullName>
    </submittedName>
</protein>
<dbReference type="CDD" id="cd04735">
    <property type="entry name" value="OYE_like_4_FMN"/>
    <property type="match status" value="1"/>
</dbReference>
<dbReference type="RefSeq" id="WP_183569996.1">
    <property type="nucleotide sequence ID" value="NZ_CBCSLB010000023.1"/>
</dbReference>
<evidence type="ECO:0000259" key="3">
    <source>
        <dbReference type="Pfam" id="PF00724"/>
    </source>
</evidence>
<dbReference type="SUPFAM" id="SSF51395">
    <property type="entry name" value="FMN-linked oxidoreductases"/>
    <property type="match status" value="1"/>
</dbReference>
<gene>
    <name evidence="4" type="ORF">FHS16_005481</name>
</gene>
<dbReference type="PANTHER" id="PTHR43656:SF2">
    <property type="entry name" value="BINDING OXIDOREDUCTASE, PUTATIVE (AFU_ORTHOLOGUE AFUA_2G08260)-RELATED"/>
    <property type="match status" value="1"/>
</dbReference>
<organism evidence="4 5">
    <name type="scientific">Paenibacillus endophyticus</name>
    <dbReference type="NCBI Taxonomy" id="1294268"/>
    <lineage>
        <taxon>Bacteria</taxon>
        <taxon>Bacillati</taxon>
        <taxon>Bacillota</taxon>
        <taxon>Bacilli</taxon>
        <taxon>Bacillales</taxon>
        <taxon>Paenibacillaceae</taxon>
        <taxon>Paenibacillus</taxon>
    </lineage>
</organism>
<evidence type="ECO:0000256" key="2">
    <source>
        <dbReference type="ARBA" id="ARBA00023002"/>
    </source>
</evidence>
<keyword evidence="1" id="KW-0285">Flavoprotein</keyword>
<dbReference type="GO" id="GO:0016491">
    <property type="term" value="F:oxidoreductase activity"/>
    <property type="evidence" value="ECO:0007669"/>
    <property type="project" value="UniProtKB-KW"/>
</dbReference>
<dbReference type="EMBL" id="JACHXW010000024">
    <property type="protein sequence ID" value="MBB3155373.1"/>
    <property type="molecule type" value="Genomic_DNA"/>
</dbReference>
<feature type="domain" description="NADH:flavin oxidoreductase/NADH oxidase N-terminal" evidence="3">
    <location>
        <begin position="8"/>
        <end position="327"/>
    </location>
</feature>
<keyword evidence="2" id="KW-0560">Oxidoreductase</keyword>
<accession>A0A7W5CCT5</accession>
<comment type="caution">
    <text evidence="4">The sequence shown here is derived from an EMBL/GenBank/DDBJ whole genome shotgun (WGS) entry which is preliminary data.</text>
</comment>
<reference evidence="4 5" key="1">
    <citation type="submission" date="2020-08" db="EMBL/GenBank/DDBJ databases">
        <title>Genomic Encyclopedia of Type Strains, Phase III (KMG-III): the genomes of soil and plant-associated and newly described type strains.</title>
        <authorList>
            <person name="Whitman W."/>
        </authorList>
    </citation>
    <scope>NUCLEOTIDE SEQUENCE [LARGE SCALE GENOMIC DNA]</scope>
    <source>
        <strain evidence="4 5">CECT 8234</strain>
    </source>
</reference>
<dbReference type="PANTHER" id="PTHR43656">
    <property type="entry name" value="BINDING OXIDOREDUCTASE, PUTATIVE (AFU_ORTHOLOGUE AFUA_2G08260)-RELATED"/>
    <property type="match status" value="1"/>
</dbReference>
<proteinExistence type="predicted"/>
<sequence length="361" mass="40084">MRDAYKAIFEPLQLQSGKHLKNRMVMAPMGHLGSLTGGYISEEELAYYDKRVRDVGMVITSATTIKEGTHYPGLPAVETDEHIPGLRKLSAVLKSHGAAAVMQLLHEGANGSGEAPSAVVAENSELPLPRELSDTEIESIIKKFGDAARRAIEAGFDGVEIHGANGFLVQQFTSPHYNRRMDRWGGTSENRLAFPLAVINEVKRVVAESEKPFIIGYRISPEEAETNGLTMADTIRNVDMLADQGLDYIHVSLHQFWSKPRRGTNDTRSRMEILKEVVGDRTALIGVGEIKTPEDAAMALSTGVELLAIARGLLLDPEWVQKVHEENEDLIKKKLYRGDQLDLMLPNALWKMIENFIPFED</sequence>